<evidence type="ECO:0000256" key="1">
    <source>
        <dbReference type="SAM" id="MobiDB-lite"/>
    </source>
</evidence>
<comment type="caution">
    <text evidence="2">The sequence shown here is derived from an EMBL/GenBank/DDBJ whole genome shotgun (WGS) entry which is preliminary data.</text>
</comment>
<accession>A0AAD7AZ46</accession>
<sequence length="380" mass="41700">MSDTDTHMADASTTLNTTNTAVNATPNPSNTPSPNVPVFAGPTVFPHVVHGFNFDPNWLGVVVLSYCYTDRGQAPGAIQHICAAEGLGNFNVYPATPEIEQPAAFPVPRPWLNCIPNVAQMTKASLMAKQVVHGIYEGDPYSFYFLNLAFPQPPFLVLSYGDIADSATELEVKDALITALVNDTFVTKLAHDDHGYVPNIADPLELFQAICGHAKYRRFTSYRSGASRTVWAITIPPISRDAESTAMLQKHLMDPTFTFDVGFHGTAKPWRSLRNELMHCAECHSIEHYKQDCPILRSDAYRRLHGHDADAAWNPISSLPNSLNDNMDAPEPATSFNNQRGGYRGGMRGRGGFGYGRGGRGTFQRGGRHGDKSTNSKQQD</sequence>
<dbReference type="AlphaFoldDB" id="A0AAD7AZ46"/>
<reference evidence="2" key="1">
    <citation type="submission" date="2023-03" db="EMBL/GenBank/DDBJ databases">
        <title>Massive genome expansion in bonnet fungi (Mycena s.s.) driven by repeated elements and novel gene families across ecological guilds.</title>
        <authorList>
            <consortium name="Lawrence Berkeley National Laboratory"/>
            <person name="Harder C.B."/>
            <person name="Miyauchi S."/>
            <person name="Viragh M."/>
            <person name="Kuo A."/>
            <person name="Thoen E."/>
            <person name="Andreopoulos B."/>
            <person name="Lu D."/>
            <person name="Skrede I."/>
            <person name="Drula E."/>
            <person name="Henrissat B."/>
            <person name="Morin E."/>
            <person name="Kohler A."/>
            <person name="Barry K."/>
            <person name="LaButti K."/>
            <person name="Morin E."/>
            <person name="Salamov A."/>
            <person name="Lipzen A."/>
            <person name="Mereny Z."/>
            <person name="Hegedus B."/>
            <person name="Baldrian P."/>
            <person name="Stursova M."/>
            <person name="Weitz H."/>
            <person name="Taylor A."/>
            <person name="Grigoriev I.V."/>
            <person name="Nagy L.G."/>
            <person name="Martin F."/>
            <person name="Kauserud H."/>
        </authorList>
    </citation>
    <scope>NUCLEOTIDE SEQUENCE</scope>
    <source>
        <strain evidence="2">9284</strain>
    </source>
</reference>
<evidence type="ECO:0000313" key="2">
    <source>
        <dbReference type="EMBL" id="KAJ7605415.1"/>
    </source>
</evidence>
<feature type="compositionally biased region" description="Basic and acidic residues" evidence="1">
    <location>
        <begin position="368"/>
        <end position="380"/>
    </location>
</feature>
<keyword evidence="3" id="KW-1185">Reference proteome</keyword>
<proteinExistence type="predicted"/>
<dbReference type="Proteomes" id="UP001221142">
    <property type="component" value="Unassembled WGS sequence"/>
</dbReference>
<feature type="region of interest" description="Disordered" evidence="1">
    <location>
        <begin position="327"/>
        <end position="380"/>
    </location>
</feature>
<feature type="region of interest" description="Disordered" evidence="1">
    <location>
        <begin position="1"/>
        <end position="35"/>
    </location>
</feature>
<dbReference type="EMBL" id="JARKIF010000076">
    <property type="protein sequence ID" value="KAJ7605415.1"/>
    <property type="molecule type" value="Genomic_DNA"/>
</dbReference>
<gene>
    <name evidence="2" type="ORF">FB45DRAFT_1042378</name>
</gene>
<name>A0AAD7AZ46_9AGAR</name>
<feature type="compositionally biased region" description="Gly residues" evidence="1">
    <location>
        <begin position="342"/>
        <end position="361"/>
    </location>
</feature>
<protein>
    <submittedName>
        <fullName evidence="2">Uncharacterized protein</fullName>
    </submittedName>
</protein>
<feature type="compositionally biased region" description="Low complexity" evidence="1">
    <location>
        <begin position="11"/>
        <end position="28"/>
    </location>
</feature>
<evidence type="ECO:0000313" key="3">
    <source>
        <dbReference type="Proteomes" id="UP001221142"/>
    </source>
</evidence>
<organism evidence="2 3">
    <name type="scientific">Roridomyces roridus</name>
    <dbReference type="NCBI Taxonomy" id="1738132"/>
    <lineage>
        <taxon>Eukaryota</taxon>
        <taxon>Fungi</taxon>
        <taxon>Dikarya</taxon>
        <taxon>Basidiomycota</taxon>
        <taxon>Agaricomycotina</taxon>
        <taxon>Agaricomycetes</taxon>
        <taxon>Agaricomycetidae</taxon>
        <taxon>Agaricales</taxon>
        <taxon>Marasmiineae</taxon>
        <taxon>Mycenaceae</taxon>
        <taxon>Roridomyces</taxon>
    </lineage>
</organism>